<evidence type="ECO:0000256" key="1">
    <source>
        <dbReference type="SAM" id="MobiDB-lite"/>
    </source>
</evidence>
<dbReference type="EMBL" id="MN739621">
    <property type="protein sequence ID" value="QHT16351.1"/>
    <property type="molecule type" value="Genomic_DNA"/>
</dbReference>
<protein>
    <recommendedName>
        <fullName evidence="3">Tudor domain-containing protein</fullName>
    </recommendedName>
</protein>
<name>A0A6C0DIV4_9ZZZZ</name>
<reference evidence="2" key="1">
    <citation type="journal article" date="2020" name="Nature">
        <title>Giant virus diversity and host interactions through global metagenomics.</title>
        <authorList>
            <person name="Schulz F."/>
            <person name="Roux S."/>
            <person name="Paez-Espino D."/>
            <person name="Jungbluth S."/>
            <person name="Walsh D.A."/>
            <person name="Denef V.J."/>
            <person name="McMahon K.D."/>
            <person name="Konstantinidis K.T."/>
            <person name="Eloe-Fadrosh E.A."/>
            <person name="Kyrpides N.C."/>
            <person name="Woyke T."/>
        </authorList>
    </citation>
    <scope>NUCLEOTIDE SEQUENCE</scope>
    <source>
        <strain evidence="2">GVMAG-M-3300023174-182</strain>
    </source>
</reference>
<accession>A0A6C0DIV4</accession>
<dbReference type="AlphaFoldDB" id="A0A6C0DIV4"/>
<organism evidence="2">
    <name type="scientific">viral metagenome</name>
    <dbReference type="NCBI Taxonomy" id="1070528"/>
    <lineage>
        <taxon>unclassified sequences</taxon>
        <taxon>metagenomes</taxon>
        <taxon>organismal metagenomes</taxon>
    </lineage>
</organism>
<evidence type="ECO:0008006" key="3">
    <source>
        <dbReference type="Google" id="ProtNLM"/>
    </source>
</evidence>
<evidence type="ECO:0000313" key="2">
    <source>
        <dbReference type="EMBL" id="QHT16351.1"/>
    </source>
</evidence>
<feature type="region of interest" description="Disordered" evidence="1">
    <location>
        <begin position="101"/>
        <end position="123"/>
    </location>
</feature>
<feature type="compositionally biased region" description="Polar residues" evidence="1">
    <location>
        <begin position="101"/>
        <end position="121"/>
    </location>
</feature>
<dbReference type="CDD" id="cd04508">
    <property type="entry name" value="Tudor_SF"/>
    <property type="match status" value="1"/>
</dbReference>
<proteinExistence type="predicted"/>
<sequence>MLLGRTGIILNGKSGGLCVAEPVGYRCRGCNIGLNGNTPADQYQKQKLIQNTVRVQSSLYTMNLGSLSSYARPSLATYNVGWNQQSDRPEPSVQRASIKTGFNNSLNGRHHSYTSSRPGTQTPGGVGCDIKHNSYDRFLNKLKGRSVLRRGVIPPTFGTPYIPFNRAFPVYGGKQFKTAIVADCNCPLEQNSKVTDVVIYGNQYFQDINEVVFKYEVGMFVYAYHDNMKNVKSKAQIIEYLGNDHFVVRFDDDGTIKNVTSCEIIQYFPCDCYTKYEVGTLVYAYKDDTLKNVKYKAQIIAVLGNDEFVVRFEDDGTVQTATSYEIIKEN</sequence>